<dbReference type="EMBL" id="BAABJK010000011">
    <property type="protein sequence ID" value="GAA4976931.1"/>
    <property type="molecule type" value="Genomic_DNA"/>
</dbReference>
<proteinExistence type="predicted"/>
<protein>
    <recommendedName>
        <fullName evidence="3">EF-hand domain-containing protein</fullName>
    </recommendedName>
</protein>
<keyword evidence="2" id="KW-1185">Reference proteome</keyword>
<evidence type="ECO:0000313" key="2">
    <source>
        <dbReference type="Proteomes" id="UP001501692"/>
    </source>
</evidence>
<organism evidence="1 2">
    <name type="scientific">Algibacter aquimarinus</name>
    <dbReference type="NCBI Taxonomy" id="1136748"/>
    <lineage>
        <taxon>Bacteria</taxon>
        <taxon>Pseudomonadati</taxon>
        <taxon>Bacteroidota</taxon>
        <taxon>Flavobacteriia</taxon>
        <taxon>Flavobacteriales</taxon>
        <taxon>Flavobacteriaceae</taxon>
        <taxon>Algibacter</taxon>
    </lineage>
</organism>
<sequence length="66" mass="7698">MIMKSGFITDDKQSEKVFQTFYFPSKHFQEINPNFSPSNIKELKFIFDKDESGVIVIDNIGFMKSL</sequence>
<comment type="caution">
    <text evidence="1">The sequence shown here is derived from an EMBL/GenBank/DDBJ whole genome shotgun (WGS) entry which is preliminary data.</text>
</comment>
<evidence type="ECO:0000313" key="1">
    <source>
        <dbReference type="EMBL" id="GAA4976931.1"/>
    </source>
</evidence>
<dbReference type="Proteomes" id="UP001501692">
    <property type="component" value="Unassembled WGS sequence"/>
</dbReference>
<reference evidence="2" key="1">
    <citation type="journal article" date="2019" name="Int. J. Syst. Evol. Microbiol.">
        <title>The Global Catalogue of Microorganisms (GCM) 10K type strain sequencing project: providing services to taxonomists for standard genome sequencing and annotation.</title>
        <authorList>
            <consortium name="The Broad Institute Genomics Platform"/>
            <consortium name="The Broad Institute Genome Sequencing Center for Infectious Disease"/>
            <person name="Wu L."/>
            <person name="Ma J."/>
        </authorList>
    </citation>
    <scope>NUCLEOTIDE SEQUENCE [LARGE SCALE GENOMIC DNA]</scope>
    <source>
        <strain evidence="2">JCM 18287</strain>
    </source>
</reference>
<accession>A0ABP9HS39</accession>
<name>A0ABP9HS39_9FLAO</name>
<evidence type="ECO:0008006" key="3">
    <source>
        <dbReference type="Google" id="ProtNLM"/>
    </source>
</evidence>
<gene>
    <name evidence="1" type="ORF">GCM10023315_29780</name>
</gene>
<dbReference type="Gene3D" id="2.60.120.430">
    <property type="entry name" value="Galactose-binding lectin"/>
    <property type="match status" value="1"/>
</dbReference>